<name>A0A5N6PQD1_9ASTR</name>
<dbReference type="Pfam" id="PF00892">
    <property type="entry name" value="EamA"/>
    <property type="match status" value="1"/>
</dbReference>
<evidence type="ECO:0000313" key="10">
    <source>
        <dbReference type="Proteomes" id="UP000326396"/>
    </source>
</evidence>
<dbReference type="InterPro" id="IPR050638">
    <property type="entry name" value="AA-Vitamin_Transporters"/>
</dbReference>
<gene>
    <name evidence="9" type="ORF">E3N88_07040</name>
</gene>
<dbReference type="AlphaFoldDB" id="A0A5N6PQD1"/>
<comment type="subcellular location">
    <subcellularLocation>
        <location evidence="1">Membrane</location>
        <topology evidence="1">Multi-pass membrane protein</topology>
    </subcellularLocation>
</comment>
<proteinExistence type="inferred from homology"/>
<keyword evidence="3 7" id="KW-0812">Transmembrane</keyword>
<feature type="region of interest" description="Disordered" evidence="6">
    <location>
        <begin position="29"/>
        <end position="49"/>
    </location>
</feature>
<protein>
    <recommendedName>
        <fullName evidence="8">EamA domain-containing protein</fullName>
    </recommendedName>
</protein>
<dbReference type="InterPro" id="IPR000620">
    <property type="entry name" value="EamA_dom"/>
</dbReference>
<evidence type="ECO:0000256" key="6">
    <source>
        <dbReference type="SAM" id="MobiDB-lite"/>
    </source>
</evidence>
<feature type="domain" description="EamA" evidence="8">
    <location>
        <begin position="207"/>
        <end position="284"/>
    </location>
</feature>
<evidence type="ECO:0000256" key="7">
    <source>
        <dbReference type="SAM" id="Phobius"/>
    </source>
</evidence>
<evidence type="ECO:0000256" key="4">
    <source>
        <dbReference type="ARBA" id="ARBA00022989"/>
    </source>
</evidence>
<dbReference type="GO" id="GO:0009507">
    <property type="term" value="C:chloroplast"/>
    <property type="evidence" value="ECO:0007669"/>
    <property type="project" value="TreeGrafter"/>
</dbReference>
<dbReference type="Proteomes" id="UP000326396">
    <property type="component" value="Linkage Group LG11"/>
</dbReference>
<feature type="transmembrane region" description="Helical" evidence="7">
    <location>
        <begin position="267"/>
        <end position="288"/>
    </location>
</feature>
<dbReference type="GO" id="GO:0016020">
    <property type="term" value="C:membrane"/>
    <property type="evidence" value="ECO:0007669"/>
    <property type="project" value="UniProtKB-SubCell"/>
</dbReference>
<evidence type="ECO:0000313" key="9">
    <source>
        <dbReference type="EMBL" id="KAD6796144.1"/>
    </source>
</evidence>
<accession>A0A5N6PQD1</accession>
<evidence type="ECO:0000256" key="3">
    <source>
        <dbReference type="ARBA" id="ARBA00022692"/>
    </source>
</evidence>
<dbReference type="PANTHER" id="PTHR32322:SF2">
    <property type="entry name" value="EAMA DOMAIN-CONTAINING PROTEIN"/>
    <property type="match status" value="1"/>
</dbReference>
<evidence type="ECO:0000256" key="5">
    <source>
        <dbReference type="ARBA" id="ARBA00023136"/>
    </source>
</evidence>
<comment type="caution">
    <text evidence="9">The sequence shown here is derived from an EMBL/GenBank/DDBJ whole genome shotgun (WGS) entry which is preliminary data.</text>
</comment>
<dbReference type="PANTHER" id="PTHR32322">
    <property type="entry name" value="INNER MEMBRANE TRANSPORTER"/>
    <property type="match status" value="1"/>
</dbReference>
<reference evidence="9 10" key="1">
    <citation type="submission" date="2019-05" db="EMBL/GenBank/DDBJ databases">
        <title>Mikania micrantha, genome provides insights into the molecular mechanism of rapid growth.</title>
        <authorList>
            <person name="Liu B."/>
        </authorList>
    </citation>
    <scope>NUCLEOTIDE SEQUENCE [LARGE SCALE GENOMIC DNA]</scope>
    <source>
        <strain evidence="9">NLD-2019</strain>
        <tissue evidence="9">Leaf</tissue>
    </source>
</reference>
<evidence type="ECO:0000259" key="8">
    <source>
        <dbReference type="Pfam" id="PF00892"/>
    </source>
</evidence>
<evidence type="ECO:0000256" key="1">
    <source>
        <dbReference type="ARBA" id="ARBA00004141"/>
    </source>
</evidence>
<feature type="transmembrane region" description="Helical" evidence="7">
    <location>
        <begin position="233"/>
        <end position="255"/>
    </location>
</feature>
<dbReference type="EMBL" id="SZYD01000003">
    <property type="protein sequence ID" value="KAD6796144.1"/>
    <property type="molecule type" value="Genomic_DNA"/>
</dbReference>
<keyword evidence="5 7" id="KW-0472">Membrane</keyword>
<sequence length="308" mass="34140">MILSEHFQNLISDDIEEITTQLFALDAEDDVDSQEGKHEPEPSSYNEGAPAEFANYLQRFKSLRSKDTHIALRNDLMEHLWNLRQANQERNMAVPSCSSGSCHAITSLPATTLRHNHRITNNKQPLSLPYPRFLFAPLTIPRTHTYITLKARVSDSDTQFDSIPSPPQSEIDCVGTGIDVECVYPSEGTGEYGISKPETASLSDLIWEYALLVSPFFFWGTAMVAMKEILPKIGPLFVSSFRLIPSGLLLVAFAGSRGRKIPSGLNAWVSIAIFAIVDATCFQVTSILEHPMFSSSLVGTTESVSRTR</sequence>
<dbReference type="OrthoDB" id="1917929at2759"/>
<comment type="similarity">
    <text evidence="2">Belongs to the drug/metabolite transporter (DMT) superfamily. Plant drug/metabolite exporter (P-DME) (TC 2.A.7.4) family.</text>
</comment>
<organism evidence="9 10">
    <name type="scientific">Mikania micrantha</name>
    <name type="common">bitter vine</name>
    <dbReference type="NCBI Taxonomy" id="192012"/>
    <lineage>
        <taxon>Eukaryota</taxon>
        <taxon>Viridiplantae</taxon>
        <taxon>Streptophyta</taxon>
        <taxon>Embryophyta</taxon>
        <taxon>Tracheophyta</taxon>
        <taxon>Spermatophyta</taxon>
        <taxon>Magnoliopsida</taxon>
        <taxon>eudicotyledons</taxon>
        <taxon>Gunneridae</taxon>
        <taxon>Pentapetalae</taxon>
        <taxon>asterids</taxon>
        <taxon>campanulids</taxon>
        <taxon>Asterales</taxon>
        <taxon>Asteraceae</taxon>
        <taxon>Asteroideae</taxon>
        <taxon>Heliantheae alliance</taxon>
        <taxon>Eupatorieae</taxon>
        <taxon>Mikania</taxon>
    </lineage>
</organism>
<keyword evidence="10" id="KW-1185">Reference proteome</keyword>
<keyword evidence="4 7" id="KW-1133">Transmembrane helix</keyword>
<evidence type="ECO:0000256" key="2">
    <source>
        <dbReference type="ARBA" id="ARBA00007635"/>
    </source>
</evidence>